<dbReference type="EC" id="6.1.1.14" evidence="2"/>
<dbReference type="InterPro" id="IPR006194">
    <property type="entry name" value="Gly-tRNA-synth_heterodimer"/>
</dbReference>
<keyword evidence="3" id="KW-0436">Ligase</keyword>
<dbReference type="GO" id="GO:0005829">
    <property type="term" value="C:cytosol"/>
    <property type="evidence" value="ECO:0007669"/>
    <property type="project" value="TreeGrafter"/>
</dbReference>
<comment type="similarity">
    <text evidence="1">Belongs to the class-II aminoacyl-tRNA synthetase family.</text>
</comment>
<keyword evidence="4" id="KW-0547">Nucleotide-binding</keyword>
<evidence type="ECO:0000313" key="9">
    <source>
        <dbReference type="EMBL" id="KKK88008.1"/>
    </source>
</evidence>
<organism evidence="9">
    <name type="scientific">marine sediment metagenome</name>
    <dbReference type="NCBI Taxonomy" id="412755"/>
    <lineage>
        <taxon>unclassified sequences</taxon>
        <taxon>metagenomes</taxon>
        <taxon>ecological metagenomes</taxon>
    </lineage>
</organism>
<dbReference type="InterPro" id="IPR015944">
    <property type="entry name" value="Gly-tRNA-synth_bsu"/>
</dbReference>
<dbReference type="PANTHER" id="PTHR30075">
    <property type="entry name" value="GLYCYL-TRNA SYNTHETASE"/>
    <property type="match status" value="1"/>
</dbReference>
<keyword evidence="7" id="KW-0030">Aminoacyl-tRNA synthetase</keyword>
<dbReference type="GO" id="GO:0006426">
    <property type="term" value="P:glycyl-tRNA aminoacylation"/>
    <property type="evidence" value="ECO:0007669"/>
    <property type="project" value="InterPro"/>
</dbReference>
<name>A0A0F8Z2U9_9ZZZZ</name>
<dbReference type="EMBL" id="LAZR01050148">
    <property type="protein sequence ID" value="KKK88008.1"/>
    <property type="molecule type" value="Genomic_DNA"/>
</dbReference>
<dbReference type="GO" id="GO:0004820">
    <property type="term" value="F:glycine-tRNA ligase activity"/>
    <property type="evidence" value="ECO:0007669"/>
    <property type="project" value="UniProtKB-EC"/>
</dbReference>
<gene>
    <name evidence="9" type="ORF">LCGC14_2747510</name>
</gene>
<comment type="caution">
    <text evidence="9">The sequence shown here is derived from an EMBL/GenBank/DDBJ whole genome shotgun (WGS) entry which is preliminary data.</text>
</comment>
<evidence type="ECO:0000256" key="5">
    <source>
        <dbReference type="ARBA" id="ARBA00022840"/>
    </source>
</evidence>
<protein>
    <recommendedName>
        <fullName evidence="2">glycine--tRNA ligase</fullName>
        <ecNumber evidence="2">6.1.1.14</ecNumber>
    </recommendedName>
</protein>
<accession>A0A0F8Z2U9</accession>
<evidence type="ECO:0000256" key="3">
    <source>
        <dbReference type="ARBA" id="ARBA00022598"/>
    </source>
</evidence>
<evidence type="ECO:0000256" key="8">
    <source>
        <dbReference type="ARBA" id="ARBA00047937"/>
    </source>
</evidence>
<dbReference type="PANTHER" id="PTHR30075:SF2">
    <property type="entry name" value="GLYCINE--TRNA LIGASE, CHLOROPLASTIC_MITOCHONDRIAL 2"/>
    <property type="match status" value="1"/>
</dbReference>
<evidence type="ECO:0000256" key="2">
    <source>
        <dbReference type="ARBA" id="ARBA00012829"/>
    </source>
</evidence>
<keyword evidence="6" id="KW-0648">Protein biosynthesis</keyword>
<dbReference type="GO" id="GO:0005524">
    <property type="term" value="F:ATP binding"/>
    <property type="evidence" value="ECO:0007669"/>
    <property type="project" value="UniProtKB-KW"/>
</dbReference>
<keyword evidence="5" id="KW-0067">ATP-binding</keyword>
<evidence type="ECO:0000256" key="1">
    <source>
        <dbReference type="ARBA" id="ARBA00008226"/>
    </source>
</evidence>
<proteinExistence type="inferred from homology"/>
<comment type="catalytic activity">
    <reaction evidence="8">
        <text>tRNA(Gly) + glycine + ATP = glycyl-tRNA(Gly) + AMP + diphosphate</text>
        <dbReference type="Rhea" id="RHEA:16013"/>
        <dbReference type="Rhea" id="RHEA-COMP:9664"/>
        <dbReference type="Rhea" id="RHEA-COMP:9683"/>
        <dbReference type="ChEBI" id="CHEBI:30616"/>
        <dbReference type="ChEBI" id="CHEBI:33019"/>
        <dbReference type="ChEBI" id="CHEBI:57305"/>
        <dbReference type="ChEBI" id="CHEBI:78442"/>
        <dbReference type="ChEBI" id="CHEBI:78522"/>
        <dbReference type="ChEBI" id="CHEBI:456215"/>
        <dbReference type="EC" id="6.1.1.14"/>
    </reaction>
</comment>
<dbReference type="AlphaFoldDB" id="A0A0F8Z2U9"/>
<evidence type="ECO:0000256" key="6">
    <source>
        <dbReference type="ARBA" id="ARBA00022917"/>
    </source>
</evidence>
<evidence type="ECO:0000256" key="7">
    <source>
        <dbReference type="ARBA" id="ARBA00023146"/>
    </source>
</evidence>
<dbReference type="Pfam" id="PF02092">
    <property type="entry name" value="tRNA_synt_2f"/>
    <property type="match status" value="1"/>
</dbReference>
<evidence type="ECO:0000256" key="4">
    <source>
        <dbReference type="ARBA" id="ARBA00022741"/>
    </source>
</evidence>
<sequence length="207" mass="22920">MPDLLIELFSEEIPARMQARASADLKKLVTDGLVEAGLTYAHAGAFATPRRLTLALEGLLPRSPDTREERKGPKVGAPDKAIEGFLRGAGVAREDLQVRPDKKGEVYFAVIDRPGRDAAEIVAEVLDATIRNFPWPKSMRWGRGTLRWVRPLHSILCAYGGAQVAFELDGITAATDPRPSLHGAQAVRRERLRRLFSEIARGKRHPR</sequence>
<reference evidence="9" key="1">
    <citation type="journal article" date="2015" name="Nature">
        <title>Complex archaea that bridge the gap between prokaryotes and eukaryotes.</title>
        <authorList>
            <person name="Spang A."/>
            <person name="Saw J.H."/>
            <person name="Jorgensen S.L."/>
            <person name="Zaremba-Niedzwiedzka K."/>
            <person name="Martijn J."/>
            <person name="Lind A.E."/>
            <person name="van Eijk R."/>
            <person name="Schleper C."/>
            <person name="Guy L."/>
            <person name="Ettema T.J."/>
        </authorList>
    </citation>
    <scope>NUCLEOTIDE SEQUENCE</scope>
</reference>